<dbReference type="InterPro" id="IPR036162">
    <property type="entry name" value="Resolvase-like_N_sf"/>
</dbReference>
<dbReference type="InterPro" id="IPR006119">
    <property type="entry name" value="Resolv_N"/>
</dbReference>
<name>A0ABU7MI41_9ACTN</name>
<feature type="domain" description="Recombinase" evidence="3">
    <location>
        <begin position="174"/>
        <end position="328"/>
    </location>
</feature>
<sequence length="565" mass="62814">MTTPKRLRALVGARVSVVQGPQKVSHLAQIETATKWAEAKGYEIVGSFEDLGVSAEKRPDERPDLGPWLTEEGATKWDVIVWSKMDRAFRSTRHCVDFAQWAEERGKVVAFADDGLTLDYRPGVDKGIDAMMAELFVYLGSFFAQLELNRFKTRAQDSHRALRQMDRWASGVPPLGFKVVDHPSGKGKGLATDEVGKALLQSMASRLLEGWSFIRIAAWLNDPFDDPRCGRKHVAGCECRNTAALTNMDRSRVAKGKPAAGRPWTVNTVIDGLTSPRTQGFKMTGRNKQARMVLDDEGEPIRLAPPTFDPDTWKQIQDAAQLRKIGQRTPSTTTNPMLGVGICGCQGCAACGEGPCGASLAQQRSRKTRADGSVYEGRFYRCGRTPLNCNGTMIKADDADATLERMFLDKYGDTKVTRRVFVQGEDHSAELEQVEQTIKRLRMESDAGLLTTPEDEAQWLARLEAQTAKRDQLAATPSRASGWVTEETDQTYREIWATADRRQLLIDHGARFVLSPKPNRGEDGLRTMSMMIAPDRTLPADFALEDLPVPDLSQEPVRVRFVRPT</sequence>
<dbReference type="InterPro" id="IPR011109">
    <property type="entry name" value="DNA_bind_recombinase_dom"/>
</dbReference>
<dbReference type="CDD" id="cd00338">
    <property type="entry name" value="Ser_Recombinase"/>
    <property type="match status" value="1"/>
</dbReference>
<evidence type="ECO:0000313" key="5">
    <source>
        <dbReference type="Proteomes" id="UP001347146"/>
    </source>
</evidence>
<dbReference type="RefSeq" id="WP_330435280.1">
    <property type="nucleotide sequence ID" value="NZ_JAZDUF010000007.1"/>
</dbReference>
<dbReference type="InterPro" id="IPR038109">
    <property type="entry name" value="DNA_bind_recomb_sf"/>
</dbReference>
<keyword evidence="1" id="KW-0238">DNA-binding</keyword>
<proteinExistence type="predicted"/>
<gene>
    <name evidence="4" type="ORF">VZC37_20690</name>
</gene>
<dbReference type="Gene3D" id="3.90.1750.20">
    <property type="entry name" value="Putative Large Serine Recombinase, Chain B, Domain 2"/>
    <property type="match status" value="1"/>
</dbReference>
<organism evidence="4 5">
    <name type="scientific">Gordonia sesuvii</name>
    <dbReference type="NCBI Taxonomy" id="3116777"/>
    <lineage>
        <taxon>Bacteria</taxon>
        <taxon>Bacillati</taxon>
        <taxon>Actinomycetota</taxon>
        <taxon>Actinomycetes</taxon>
        <taxon>Mycobacteriales</taxon>
        <taxon>Gordoniaceae</taxon>
        <taxon>Gordonia</taxon>
    </lineage>
</organism>
<dbReference type="InterPro" id="IPR050639">
    <property type="entry name" value="SSR_resolvase"/>
</dbReference>
<protein>
    <submittedName>
        <fullName evidence="4">Recombinase family protein</fullName>
    </submittedName>
</protein>
<dbReference type="SMART" id="SM00857">
    <property type="entry name" value="Resolvase"/>
    <property type="match status" value="1"/>
</dbReference>
<evidence type="ECO:0000259" key="3">
    <source>
        <dbReference type="PROSITE" id="PS51737"/>
    </source>
</evidence>
<dbReference type="PANTHER" id="PTHR30461:SF2">
    <property type="entry name" value="SERINE RECOMBINASE PINE-RELATED"/>
    <property type="match status" value="1"/>
</dbReference>
<dbReference type="Pfam" id="PF00239">
    <property type="entry name" value="Resolvase"/>
    <property type="match status" value="1"/>
</dbReference>
<keyword evidence="5" id="KW-1185">Reference proteome</keyword>
<evidence type="ECO:0000256" key="2">
    <source>
        <dbReference type="ARBA" id="ARBA00023172"/>
    </source>
</evidence>
<accession>A0ABU7MI41</accession>
<dbReference type="Pfam" id="PF07508">
    <property type="entry name" value="Recombinase"/>
    <property type="match status" value="1"/>
</dbReference>
<dbReference type="Gene3D" id="3.40.50.1390">
    <property type="entry name" value="Resolvase, N-terminal catalytic domain"/>
    <property type="match status" value="1"/>
</dbReference>
<dbReference type="SUPFAM" id="SSF53041">
    <property type="entry name" value="Resolvase-like"/>
    <property type="match status" value="1"/>
</dbReference>
<keyword evidence="2" id="KW-0233">DNA recombination</keyword>
<dbReference type="EMBL" id="JAZDUF010000007">
    <property type="protein sequence ID" value="MEE3852769.1"/>
    <property type="molecule type" value="Genomic_DNA"/>
</dbReference>
<evidence type="ECO:0000313" key="4">
    <source>
        <dbReference type="EMBL" id="MEE3852769.1"/>
    </source>
</evidence>
<reference evidence="4 5" key="1">
    <citation type="submission" date="2024-01" db="EMBL/GenBank/DDBJ databases">
        <title>Draft genome sequence of Gordonia sp. LSe1-13.</title>
        <authorList>
            <person name="Suphannarot A."/>
            <person name="Mingma R."/>
        </authorList>
    </citation>
    <scope>NUCLEOTIDE SEQUENCE [LARGE SCALE GENOMIC DNA]</scope>
    <source>
        <strain evidence="4 5">LSe1-13</strain>
    </source>
</reference>
<evidence type="ECO:0000256" key="1">
    <source>
        <dbReference type="ARBA" id="ARBA00023125"/>
    </source>
</evidence>
<dbReference type="PROSITE" id="PS51737">
    <property type="entry name" value="RECOMBINASE_DNA_BIND"/>
    <property type="match status" value="1"/>
</dbReference>
<comment type="caution">
    <text evidence="4">The sequence shown here is derived from an EMBL/GenBank/DDBJ whole genome shotgun (WGS) entry which is preliminary data.</text>
</comment>
<dbReference type="PANTHER" id="PTHR30461">
    <property type="entry name" value="DNA-INVERTASE FROM LAMBDOID PROPHAGE"/>
    <property type="match status" value="1"/>
</dbReference>
<dbReference type="Proteomes" id="UP001347146">
    <property type="component" value="Unassembled WGS sequence"/>
</dbReference>